<name>A0A4R6U656_9GAMM</name>
<accession>A0A4R6U656</accession>
<evidence type="ECO:0000313" key="1">
    <source>
        <dbReference type="EMBL" id="TDQ40005.1"/>
    </source>
</evidence>
<keyword evidence="2" id="KW-1185">Reference proteome</keyword>
<evidence type="ECO:0000313" key="2">
    <source>
        <dbReference type="Proteomes" id="UP000294575"/>
    </source>
</evidence>
<comment type="caution">
    <text evidence="1">The sequence shown here is derived from an EMBL/GenBank/DDBJ whole genome shotgun (WGS) entry which is preliminary data.</text>
</comment>
<organism evidence="1 2">
    <name type="scientific">Thiopseudomonas denitrificans</name>
    <dbReference type="NCBI Taxonomy" id="1501432"/>
    <lineage>
        <taxon>Bacteria</taxon>
        <taxon>Pseudomonadati</taxon>
        <taxon>Pseudomonadota</taxon>
        <taxon>Gammaproteobacteria</taxon>
        <taxon>Pseudomonadales</taxon>
        <taxon>Pseudomonadaceae</taxon>
        <taxon>Thiopseudomonas</taxon>
    </lineage>
</organism>
<dbReference type="Proteomes" id="UP000294575">
    <property type="component" value="Unassembled WGS sequence"/>
</dbReference>
<dbReference type="GO" id="GO:0005737">
    <property type="term" value="C:cytoplasm"/>
    <property type="evidence" value="ECO:0007669"/>
    <property type="project" value="InterPro"/>
</dbReference>
<protein>
    <submittedName>
        <fullName evidence="1">Sulfur relay protein TusB/DsrH</fullName>
    </submittedName>
</protein>
<sequence length="85" mass="9424">MTTLYLVNRRDAAGQLCDLLSAGDALVLCGDAVLCWQRAWPQKVQLHVLAEDAIARNLQLPANLPAIDYPELVRLCESHARVVAW</sequence>
<reference evidence="1 2" key="1">
    <citation type="submission" date="2019-03" db="EMBL/GenBank/DDBJ databases">
        <title>Genomic Encyclopedia of Type Strains, Phase IV (KMG-IV): sequencing the most valuable type-strain genomes for metagenomic binning, comparative biology and taxonomic classification.</title>
        <authorList>
            <person name="Goeker M."/>
        </authorList>
    </citation>
    <scope>NUCLEOTIDE SEQUENCE [LARGE SCALE GENOMIC DNA]</scope>
    <source>
        <strain evidence="1 2">DSM 28679</strain>
    </source>
</reference>
<dbReference type="InterPro" id="IPR027396">
    <property type="entry name" value="DsrEFH-like"/>
</dbReference>
<dbReference type="Pfam" id="PF04077">
    <property type="entry name" value="DsrH"/>
    <property type="match status" value="1"/>
</dbReference>
<proteinExistence type="predicted"/>
<dbReference type="GO" id="GO:0002143">
    <property type="term" value="P:tRNA wobble position uridine thiolation"/>
    <property type="evidence" value="ECO:0007669"/>
    <property type="project" value="InterPro"/>
</dbReference>
<gene>
    <name evidence="1" type="ORF">DFQ45_101137</name>
</gene>
<dbReference type="AlphaFoldDB" id="A0A4R6U656"/>
<dbReference type="SUPFAM" id="SSF75169">
    <property type="entry name" value="DsrEFH-like"/>
    <property type="match status" value="1"/>
</dbReference>
<dbReference type="InterPro" id="IPR007215">
    <property type="entry name" value="Sulphur_relay_TusB/DsrH"/>
</dbReference>
<dbReference type="Gene3D" id="3.40.1260.10">
    <property type="entry name" value="DsrEFH-like"/>
    <property type="match status" value="1"/>
</dbReference>
<dbReference type="OrthoDB" id="9795117at2"/>
<dbReference type="RefSeq" id="WP_101496718.1">
    <property type="nucleotide sequence ID" value="NZ_LNJZ01000007.1"/>
</dbReference>
<dbReference type="EMBL" id="SNYK01000001">
    <property type="protein sequence ID" value="TDQ40005.1"/>
    <property type="molecule type" value="Genomic_DNA"/>
</dbReference>